<dbReference type="PANTHER" id="PTHR30053">
    <property type="entry name" value="ELONGATION FACTOR P"/>
    <property type="match status" value="1"/>
</dbReference>
<evidence type="ECO:0000256" key="4">
    <source>
        <dbReference type="ARBA" id="ARBA00022490"/>
    </source>
</evidence>
<evidence type="ECO:0000259" key="10">
    <source>
        <dbReference type="SMART" id="SM00841"/>
    </source>
</evidence>
<comment type="caution">
    <text evidence="12">The sequence shown here is derived from an EMBL/GenBank/DDBJ whole genome shotgun (WGS) entry which is preliminary data.</text>
</comment>
<accession>A0A1F6AQW6</accession>
<dbReference type="InterPro" id="IPR008991">
    <property type="entry name" value="Translation_prot_SH3-like_sf"/>
</dbReference>
<dbReference type="InterPro" id="IPR020599">
    <property type="entry name" value="Transl_elong_fac_P/YeiP"/>
</dbReference>
<dbReference type="PANTHER" id="PTHR30053:SF12">
    <property type="entry name" value="ELONGATION FACTOR P (EF-P) FAMILY PROTEIN"/>
    <property type="match status" value="1"/>
</dbReference>
<dbReference type="InterPro" id="IPR013185">
    <property type="entry name" value="Transl_elong_KOW-like"/>
</dbReference>
<proteinExistence type="inferred from homology"/>
<comment type="pathway">
    <text evidence="2 7">Protein biosynthesis; polypeptide chain elongation.</text>
</comment>
<evidence type="ECO:0000256" key="3">
    <source>
        <dbReference type="ARBA" id="ARBA00009479"/>
    </source>
</evidence>
<evidence type="ECO:0000256" key="5">
    <source>
        <dbReference type="ARBA" id="ARBA00022768"/>
    </source>
</evidence>
<dbReference type="Pfam" id="PF08207">
    <property type="entry name" value="EFP_N"/>
    <property type="match status" value="1"/>
</dbReference>
<evidence type="ECO:0000313" key="12">
    <source>
        <dbReference type="EMBL" id="OGG26902.1"/>
    </source>
</evidence>
<evidence type="ECO:0000256" key="6">
    <source>
        <dbReference type="ARBA" id="ARBA00022917"/>
    </source>
</evidence>
<comment type="subcellular location">
    <subcellularLocation>
        <location evidence="1 7">Cytoplasm</location>
    </subcellularLocation>
</comment>
<dbReference type="InterPro" id="IPR012340">
    <property type="entry name" value="NA-bd_OB-fold"/>
</dbReference>
<keyword evidence="6 7" id="KW-0648">Protein biosynthesis</keyword>
<evidence type="ECO:0000259" key="11">
    <source>
        <dbReference type="SMART" id="SM01185"/>
    </source>
</evidence>
<dbReference type="GO" id="GO:0043043">
    <property type="term" value="P:peptide biosynthetic process"/>
    <property type="evidence" value="ECO:0007669"/>
    <property type="project" value="InterPro"/>
</dbReference>
<dbReference type="SUPFAM" id="SSF50104">
    <property type="entry name" value="Translation proteins SH3-like domain"/>
    <property type="match status" value="1"/>
</dbReference>
<dbReference type="Gene3D" id="2.40.50.140">
    <property type="entry name" value="Nucleic acid-binding proteins"/>
    <property type="match status" value="2"/>
</dbReference>
<dbReference type="NCBIfam" id="NF001810">
    <property type="entry name" value="PRK00529.1"/>
    <property type="match status" value="1"/>
</dbReference>
<comment type="similarity">
    <text evidence="3 7 9">Belongs to the elongation factor P family.</text>
</comment>
<evidence type="ECO:0000256" key="1">
    <source>
        <dbReference type="ARBA" id="ARBA00004496"/>
    </source>
</evidence>
<feature type="domain" description="Translation elongation factor P/YeiP central" evidence="11">
    <location>
        <begin position="69"/>
        <end position="123"/>
    </location>
</feature>
<dbReference type="GO" id="GO:0005829">
    <property type="term" value="C:cytosol"/>
    <property type="evidence" value="ECO:0007669"/>
    <property type="project" value="UniProtKB-ARBA"/>
</dbReference>
<dbReference type="SUPFAM" id="SSF50249">
    <property type="entry name" value="Nucleic acid-binding proteins"/>
    <property type="match status" value="2"/>
</dbReference>
<dbReference type="SMART" id="SM01185">
    <property type="entry name" value="EFP"/>
    <property type="match status" value="1"/>
</dbReference>
<dbReference type="HAMAP" id="MF_00141">
    <property type="entry name" value="EF_P"/>
    <property type="match status" value="1"/>
</dbReference>
<evidence type="ECO:0000256" key="9">
    <source>
        <dbReference type="RuleBase" id="RU004389"/>
    </source>
</evidence>
<organism evidence="12 13">
    <name type="scientific">Candidatus Gottesmanbacteria bacterium RIFCSPLOWO2_01_FULL_39_12b</name>
    <dbReference type="NCBI Taxonomy" id="1798388"/>
    <lineage>
        <taxon>Bacteria</taxon>
        <taxon>Candidatus Gottesmaniibacteriota</taxon>
    </lineage>
</organism>
<dbReference type="EMBL" id="MFJR01000007">
    <property type="protein sequence ID" value="OGG26902.1"/>
    <property type="molecule type" value="Genomic_DNA"/>
</dbReference>
<dbReference type="InterPro" id="IPR013852">
    <property type="entry name" value="Transl_elong_P/YeiP_CS"/>
</dbReference>
<evidence type="ECO:0000256" key="7">
    <source>
        <dbReference type="HAMAP-Rule" id="MF_00141"/>
    </source>
</evidence>
<protein>
    <recommendedName>
        <fullName evidence="7 8">Elongation factor P</fullName>
        <shortName evidence="7">EF-P</shortName>
    </recommendedName>
</protein>
<dbReference type="InterPro" id="IPR014722">
    <property type="entry name" value="Rib_uL2_dom2"/>
</dbReference>
<dbReference type="InterPro" id="IPR011768">
    <property type="entry name" value="Transl_elongation_fac_P"/>
</dbReference>
<dbReference type="InterPro" id="IPR015365">
    <property type="entry name" value="Elong-fact-P_C"/>
</dbReference>
<dbReference type="AlphaFoldDB" id="A0A1F6AQW6"/>
<dbReference type="Proteomes" id="UP000176609">
    <property type="component" value="Unassembled WGS sequence"/>
</dbReference>
<dbReference type="InterPro" id="IPR001059">
    <property type="entry name" value="Transl_elong_P/YeiP_cen"/>
</dbReference>
<dbReference type="UniPathway" id="UPA00345"/>
<dbReference type="FunFam" id="2.40.50.140:FF:000004">
    <property type="entry name" value="Elongation factor P"/>
    <property type="match status" value="1"/>
</dbReference>
<dbReference type="PIRSF" id="PIRSF005901">
    <property type="entry name" value="EF-P"/>
    <property type="match status" value="1"/>
</dbReference>
<comment type="function">
    <text evidence="7">Involved in peptide bond synthesis. Stimulates efficient translation and peptide-bond synthesis on native or reconstituted 70S ribosomes in vitro. Probably functions indirectly by altering the affinity of the ribosome for aminoacyl-tRNA, thus increasing their reactivity as acceptors for peptidyl transferase.</text>
</comment>
<gene>
    <name evidence="7" type="primary">efp</name>
    <name evidence="12" type="ORF">A2960_02015</name>
</gene>
<sequence length="189" mass="21604">MTRITTSNFQKGIFIEYKNEPHQIVEFQFVNPGKGSAFVRTKLRNVKTGRVYEFTYKSGESVVEVFVNVSEMQYLYNENGKFVFMDQKNYNQISLSEEVTGSFHQYLKEGEIYQIFIQDQEAIGMRYPKKVRLMVSEAEEGVKGNTVTGAKKTVILETGARVTVPLFIKKGDFVSIDAETGEYVERISG</sequence>
<dbReference type="CDD" id="cd05794">
    <property type="entry name" value="S1_EF-P_repeat_2"/>
    <property type="match status" value="1"/>
</dbReference>
<keyword evidence="4 7" id="KW-0963">Cytoplasm</keyword>
<dbReference type="Pfam" id="PF01132">
    <property type="entry name" value="EFP"/>
    <property type="match status" value="1"/>
</dbReference>
<dbReference type="Gene3D" id="2.30.30.30">
    <property type="match status" value="1"/>
</dbReference>
<evidence type="ECO:0000313" key="13">
    <source>
        <dbReference type="Proteomes" id="UP000176609"/>
    </source>
</evidence>
<dbReference type="PROSITE" id="PS01275">
    <property type="entry name" value="EFP"/>
    <property type="match status" value="1"/>
</dbReference>
<name>A0A1F6AQW6_9BACT</name>
<dbReference type="Pfam" id="PF09285">
    <property type="entry name" value="Elong-fact-P_C"/>
    <property type="match status" value="1"/>
</dbReference>
<evidence type="ECO:0000256" key="2">
    <source>
        <dbReference type="ARBA" id="ARBA00004815"/>
    </source>
</evidence>
<reference evidence="12 13" key="1">
    <citation type="journal article" date="2016" name="Nat. Commun.">
        <title>Thousands of microbial genomes shed light on interconnected biogeochemical processes in an aquifer system.</title>
        <authorList>
            <person name="Anantharaman K."/>
            <person name="Brown C.T."/>
            <person name="Hug L.A."/>
            <person name="Sharon I."/>
            <person name="Castelle C.J."/>
            <person name="Probst A.J."/>
            <person name="Thomas B.C."/>
            <person name="Singh A."/>
            <person name="Wilkins M.J."/>
            <person name="Karaoz U."/>
            <person name="Brodie E.L."/>
            <person name="Williams K.H."/>
            <person name="Hubbard S.S."/>
            <person name="Banfield J.F."/>
        </authorList>
    </citation>
    <scope>NUCLEOTIDE SEQUENCE [LARGE SCALE GENOMIC DNA]</scope>
</reference>
<evidence type="ECO:0000256" key="8">
    <source>
        <dbReference type="NCBIfam" id="TIGR00038"/>
    </source>
</evidence>
<dbReference type="SMART" id="SM00841">
    <property type="entry name" value="Elong-fact-P_C"/>
    <property type="match status" value="1"/>
</dbReference>
<dbReference type="FunFam" id="2.30.30.30:FF:000003">
    <property type="entry name" value="Elongation factor P"/>
    <property type="match status" value="1"/>
</dbReference>
<dbReference type="NCBIfam" id="TIGR00038">
    <property type="entry name" value="efp"/>
    <property type="match status" value="1"/>
</dbReference>
<feature type="domain" description="Elongation factor P C-terminal" evidence="10">
    <location>
        <begin position="131"/>
        <end position="186"/>
    </location>
</feature>
<dbReference type="GO" id="GO:0003746">
    <property type="term" value="F:translation elongation factor activity"/>
    <property type="evidence" value="ECO:0007669"/>
    <property type="project" value="UniProtKB-UniRule"/>
</dbReference>
<keyword evidence="5 7" id="KW-0251">Elongation factor</keyword>